<dbReference type="InterPro" id="IPR011538">
    <property type="entry name" value="Nuo51_FMN-bd"/>
</dbReference>
<dbReference type="SUPFAM" id="SSF142019">
    <property type="entry name" value="Nqo1 FMN-binding domain-like"/>
    <property type="match status" value="1"/>
</dbReference>
<evidence type="ECO:0000256" key="1">
    <source>
        <dbReference type="ARBA" id="ARBA00007523"/>
    </source>
</evidence>
<evidence type="ECO:0000313" key="7">
    <source>
        <dbReference type="EMBL" id="OIO16403.1"/>
    </source>
</evidence>
<dbReference type="InterPro" id="IPR001949">
    <property type="entry name" value="NADH-UbQ_OxRdtase_51kDa_CS"/>
</dbReference>
<protein>
    <recommendedName>
        <fullName evidence="6">NADH-ubiquinone oxidoreductase 51kDa subunit iron-sulphur binding domain-containing protein</fullName>
    </recommendedName>
</protein>
<dbReference type="GO" id="GO:0051539">
    <property type="term" value="F:4 iron, 4 sulfur cluster binding"/>
    <property type="evidence" value="ECO:0007669"/>
    <property type="project" value="UniProtKB-KW"/>
</dbReference>
<feature type="domain" description="NADH-ubiquinone oxidoreductase 51kDa subunit iron-sulphur binding" evidence="6">
    <location>
        <begin position="253"/>
        <end position="298"/>
    </location>
</feature>
<dbReference type="PANTHER" id="PTHR43578:SF3">
    <property type="entry name" value="NADH-QUINONE OXIDOREDUCTASE SUBUNIT F"/>
    <property type="match status" value="1"/>
</dbReference>
<evidence type="ECO:0000256" key="5">
    <source>
        <dbReference type="ARBA" id="ARBA00023014"/>
    </source>
</evidence>
<gene>
    <name evidence="7" type="ORF">AUJ29_02825</name>
</gene>
<comment type="similarity">
    <text evidence="1">Belongs to the complex I 51 kDa subunit family.</text>
</comment>
<dbReference type="PANTHER" id="PTHR43578">
    <property type="entry name" value="NADH-QUINONE OXIDOREDUCTASE SUBUNIT F"/>
    <property type="match status" value="1"/>
</dbReference>
<dbReference type="InterPro" id="IPR019575">
    <property type="entry name" value="Nuop51_4Fe4S-bd"/>
</dbReference>
<evidence type="ECO:0000256" key="4">
    <source>
        <dbReference type="ARBA" id="ARBA00023004"/>
    </source>
</evidence>
<keyword evidence="4" id="KW-0408">Iron</keyword>
<dbReference type="AlphaFoldDB" id="A0A1J4TZE9"/>
<organism evidence="7 8">
    <name type="scientific">Candidatus Kuenenbacteria bacterium CG1_02_38_13</name>
    <dbReference type="NCBI Taxonomy" id="1805235"/>
    <lineage>
        <taxon>Bacteria</taxon>
        <taxon>Candidatus Kueneniibacteriota</taxon>
    </lineage>
</organism>
<dbReference type="Pfam" id="PF01512">
    <property type="entry name" value="Complex1_51K"/>
    <property type="match status" value="1"/>
</dbReference>
<dbReference type="Proteomes" id="UP000182465">
    <property type="component" value="Unassembled WGS sequence"/>
</dbReference>
<dbReference type="Pfam" id="PF10589">
    <property type="entry name" value="NADH_4Fe-4S"/>
    <property type="match status" value="1"/>
</dbReference>
<dbReference type="GO" id="GO:0010181">
    <property type="term" value="F:FMN binding"/>
    <property type="evidence" value="ECO:0007669"/>
    <property type="project" value="InterPro"/>
</dbReference>
<name>A0A1J4TZE9_9BACT</name>
<dbReference type="PROSITE" id="PS00645">
    <property type="entry name" value="COMPLEX1_51K_2"/>
    <property type="match status" value="1"/>
</dbReference>
<dbReference type="SUPFAM" id="SSF140490">
    <property type="entry name" value="Nqo1C-terminal domain-like"/>
    <property type="match status" value="1"/>
</dbReference>
<keyword evidence="3" id="KW-0479">Metal-binding</keyword>
<comment type="caution">
    <text evidence="7">The sequence shown here is derived from an EMBL/GenBank/DDBJ whole genome shotgun (WGS) entry which is preliminary data.</text>
</comment>
<keyword evidence="2" id="KW-0004">4Fe-4S</keyword>
<dbReference type="GO" id="GO:0046872">
    <property type="term" value="F:metal ion binding"/>
    <property type="evidence" value="ECO:0007669"/>
    <property type="project" value="UniProtKB-KW"/>
</dbReference>
<evidence type="ECO:0000256" key="2">
    <source>
        <dbReference type="ARBA" id="ARBA00022485"/>
    </source>
</evidence>
<sequence>MKTHPLIKKIEQAGLIGRGCGTFPTAKKWQAVLNEKEKEKYVICNASESEPGIFKDEFILNNYPEKVIDGINLAIKTLGARKGFIYLKPSYYDKFRQKLEVLIGDDKIELFSKKLGDYIGGEESAMINLMEGKREEPRLKPPFVTSIGFLNKPTLVNNCETFYDIALIDRGKYEHERFFCISGDKTLPAVFRFDEKITVKEAIRKSGLYPDFPFFIQLGGKMSGTCLRRDQTDDLSIKYYAGLFIHSYEKDEKQLIRSWLKFFAEESCGQCVPCREGAYRLYNLYESGGYDKELFTDILFTMENTSLCSFGKMATVAISSYFKNIKQEKILDWKERLTCY</sequence>
<dbReference type="GO" id="GO:0008137">
    <property type="term" value="F:NADH dehydrogenase (ubiquinone) activity"/>
    <property type="evidence" value="ECO:0007669"/>
    <property type="project" value="InterPro"/>
</dbReference>
<dbReference type="SMART" id="SM00928">
    <property type="entry name" value="NADH_4Fe-4S"/>
    <property type="match status" value="1"/>
</dbReference>
<reference evidence="7 8" key="1">
    <citation type="journal article" date="2016" name="Environ. Microbiol.">
        <title>Genomic resolution of a cold subsurface aquifer community provides metabolic insights for novel microbes adapted to high CO concentrations.</title>
        <authorList>
            <person name="Probst A.J."/>
            <person name="Castelle C.J."/>
            <person name="Singh A."/>
            <person name="Brown C.T."/>
            <person name="Anantharaman K."/>
            <person name="Sharon I."/>
            <person name="Hug L.A."/>
            <person name="Burstein D."/>
            <person name="Emerson J.B."/>
            <person name="Thomas B.C."/>
            <person name="Banfield J.F."/>
        </authorList>
    </citation>
    <scope>NUCLEOTIDE SEQUENCE [LARGE SCALE GENOMIC DNA]</scope>
    <source>
        <strain evidence="7">CG1_02_38_13</strain>
    </source>
</reference>
<evidence type="ECO:0000259" key="6">
    <source>
        <dbReference type="SMART" id="SM00928"/>
    </source>
</evidence>
<dbReference type="InterPro" id="IPR037207">
    <property type="entry name" value="Nuop51_4Fe4S-bd_sf"/>
</dbReference>
<keyword evidence="5" id="KW-0411">Iron-sulfur</keyword>
<dbReference type="Gene3D" id="3.40.50.11540">
    <property type="entry name" value="NADH-ubiquinone oxidoreductase 51kDa subunit"/>
    <property type="match status" value="1"/>
</dbReference>
<evidence type="ECO:0000313" key="8">
    <source>
        <dbReference type="Proteomes" id="UP000182465"/>
    </source>
</evidence>
<proteinExistence type="inferred from homology"/>
<dbReference type="Gene3D" id="1.20.1440.230">
    <property type="entry name" value="NADH-ubiquinone oxidoreductase 51kDa subunit, iron-sulphur binding domain"/>
    <property type="match status" value="1"/>
</dbReference>
<dbReference type="EMBL" id="MNVB01000062">
    <property type="protein sequence ID" value="OIO16403.1"/>
    <property type="molecule type" value="Genomic_DNA"/>
</dbReference>
<accession>A0A1J4TZE9</accession>
<evidence type="ECO:0000256" key="3">
    <source>
        <dbReference type="ARBA" id="ARBA00022723"/>
    </source>
</evidence>
<dbReference type="InterPro" id="IPR037225">
    <property type="entry name" value="Nuo51_FMN-bd_sf"/>
</dbReference>